<protein>
    <submittedName>
        <fullName evidence="1">MerR family transcriptional regulator</fullName>
    </submittedName>
</protein>
<comment type="caution">
    <text evidence="1">The sequence shown here is derived from an EMBL/GenBank/DDBJ whole genome shotgun (WGS) entry which is preliminary data.</text>
</comment>
<dbReference type="AlphaFoldDB" id="A0A9D1MRE6"/>
<dbReference type="EMBL" id="DVNO01000009">
    <property type="protein sequence ID" value="HIU65260.1"/>
    <property type="molecule type" value="Genomic_DNA"/>
</dbReference>
<evidence type="ECO:0000313" key="1">
    <source>
        <dbReference type="EMBL" id="HIU65260.1"/>
    </source>
</evidence>
<organism evidence="1 2">
    <name type="scientific">Candidatus Enterousia avicola</name>
    <dbReference type="NCBI Taxonomy" id="2840787"/>
    <lineage>
        <taxon>Bacteria</taxon>
        <taxon>Pseudomonadati</taxon>
        <taxon>Pseudomonadota</taxon>
        <taxon>Alphaproteobacteria</taxon>
        <taxon>Candidatus Enterousia</taxon>
    </lineage>
</organism>
<proteinExistence type="predicted"/>
<name>A0A9D1MRE6_9PROT</name>
<accession>A0A9D1MRE6</accession>
<gene>
    <name evidence="1" type="ORF">IAC63_01315</name>
</gene>
<sequence length="249" mass="27903">MQYIKTELISSKTHATFDAFAAKIMEHQLVELLNPAQGMTFDDLTARVLNDWREHGLITAPICGQYNAMDVARACVGFVLKYRGFNLCAIKSVLKAMDAPMYRDISMLQFAVLACRGENLPTAGTPLLVIDGDNRVGVCLAWDLPAIVGDDDVRTYSHTVLNMGRILNDEMVPKKVIHFGVEDFLELPRKIARRLCQSGIKKVNIEPAKNRIYTETDGGEDPLFGERVIKYQNGRIVSEVVKETEVLRD</sequence>
<reference evidence="1" key="2">
    <citation type="journal article" date="2021" name="PeerJ">
        <title>Extensive microbial diversity within the chicken gut microbiome revealed by metagenomics and culture.</title>
        <authorList>
            <person name="Gilroy R."/>
            <person name="Ravi A."/>
            <person name="Getino M."/>
            <person name="Pursley I."/>
            <person name="Horton D.L."/>
            <person name="Alikhan N.F."/>
            <person name="Baker D."/>
            <person name="Gharbi K."/>
            <person name="Hall N."/>
            <person name="Watson M."/>
            <person name="Adriaenssens E.M."/>
            <person name="Foster-Nyarko E."/>
            <person name="Jarju S."/>
            <person name="Secka A."/>
            <person name="Antonio M."/>
            <person name="Oren A."/>
            <person name="Chaudhuri R.R."/>
            <person name="La Ragione R."/>
            <person name="Hildebrand F."/>
            <person name="Pallen M.J."/>
        </authorList>
    </citation>
    <scope>NUCLEOTIDE SEQUENCE</scope>
    <source>
        <strain evidence="1">CHK136-897</strain>
    </source>
</reference>
<dbReference type="Proteomes" id="UP000824142">
    <property type="component" value="Unassembled WGS sequence"/>
</dbReference>
<reference evidence="1" key="1">
    <citation type="submission" date="2020-10" db="EMBL/GenBank/DDBJ databases">
        <authorList>
            <person name="Gilroy R."/>
        </authorList>
    </citation>
    <scope>NUCLEOTIDE SEQUENCE</scope>
    <source>
        <strain evidence="1">CHK136-897</strain>
    </source>
</reference>
<evidence type="ECO:0000313" key="2">
    <source>
        <dbReference type="Proteomes" id="UP000824142"/>
    </source>
</evidence>